<evidence type="ECO:0000256" key="1">
    <source>
        <dbReference type="SAM" id="Phobius"/>
    </source>
</evidence>
<protein>
    <submittedName>
        <fullName evidence="2">Uncharacterized protein</fullName>
    </submittedName>
</protein>
<comment type="caution">
    <text evidence="2">The sequence shown here is derived from an EMBL/GenBank/DDBJ whole genome shotgun (WGS) entry which is preliminary data.</text>
</comment>
<keyword evidence="3" id="KW-1185">Reference proteome</keyword>
<name>A0ABU9VEM0_9BACI</name>
<sequence length="159" mass="18336">MSKKILATLYSLTAGIFLLCNLTASSKPPFSAGNGNIAIVFVFILIPITVSIVWILSMLLRHIEIKKAQMNILLLFLISHICFGIMYQFSKLDDYRDMLANEYFDFMGVHDIEYIHMITVGFSMQLNNQYFNINTWFVFLSFTILSSMLVNGVRRMIRI</sequence>
<accession>A0ABU9VEM0</accession>
<dbReference type="EMBL" id="JBCITK010000001">
    <property type="protein sequence ID" value="MEN0642338.1"/>
    <property type="molecule type" value="Genomic_DNA"/>
</dbReference>
<proteinExistence type="predicted"/>
<evidence type="ECO:0000313" key="3">
    <source>
        <dbReference type="Proteomes" id="UP001418796"/>
    </source>
</evidence>
<keyword evidence="1" id="KW-1133">Transmembrane helix</keyword>
<gene>
    <name evidence="2" type="ORF">MKY91_04065</name>
</gene>
<feature type="transmembrane region" description="Helical" evidence="1">
    <location>
        <begin position="35"/>
        <end position="60"/>
    </location>
</feature>
<organism evidence="2 3">
    <name type="scientific">Alkalicoccobacillus gibsonii</name>
    <dbReference type="NCBI Taxonomy" id="79881"/>
    <lineage>
        <taxon>Bacteria</taxon>
        <taxon>Bacillati</taxon>
        <taxon>Bacillota</taxon>
        <taxon>Bacilli</taxon>
        <taxon>Bacillales</taxon>
        <taxon>Bacillaceae</taxon>
        <taxon>Alkalicoccobacillus</taxon>
    </lineage>
</organism>
<feature type="transmembrane region" description="Helical" evidence="1">
    <location>
        <begin position="72"/>
        <end position="89"/>
    </location>
</feature>
<reference evidence="2 3" key="1">
    <citation type="submission" date="2024-03" db="EMBL/GenBank/DDBJ databases">
        <title>Bacilli Hybrid Assemblies.</title>
        <authorList>
            <person name="Kovac J."/>
        </authorList>
    </citation>
    <scope>NUCLEOTIDE SEQUENCE [LARGE SCALE GENOMIC DNA]</scope>
    <source>
        <strain evidence="2 3">FSL R7-0666</strain>
    </source>
</reference>
<keyword evidence="1" id="KW-0812">Transmembrane</keyword>
<dbReference type="RefSeq" id="WP_343129469.1">
    <property type="nucleotide sequence ID" value="NZ_JBCITK010000001.1"/>
</dbReference>
<evidence type="ECO:0000313" key="2">
    <source>
        <dbReference type="EMBL" id="MEN0642338.1"/>
    </source>
</evidence>
<dbReference type="Proteomes" id="UP001418796">
    <property type="component" value="Unassembled WGS sequence"/>
</dbReference>
<keyword evidence="1" id="KW-0472">Membrane</keyword>
<feature type="transmembrane region" description="Helical" evidence="1">
    <location>
        <begin position="133"/>
        <end position="153"/>
    </location>
</feature>